<dbReference type="Proteomes" id="UP001482513">
    <property type="component" value="Unassembled WGS sequence"/>
</dbReference>
<dbReference type="InterPro" id="IPR000073">
    <property type="entry name" value="AB_hydrolase_1"/>
</dbReference>
<comment type="caution">
    <text evidence="2">The sequence shown here is derived from an EMBL/GenBank/DDBJ whole genome shotgun (WGS) entry which is preliminary data.</text>
</comment>
<protein>
    <submittedName>
        <fullName evidence="2">Alpha/beta hydrolase</fullName>
    </submittedName>
</protein>
<feature type="domain" description="AB hydrolase-1" evidence="1">
    <location>
        <begin position="39"/>
        <end position="251"/>
    </location>
</feature>
<reference evidence="2 3" key="1">
    <citation type="submission" date="2022-04" db="EMBL/GenBank/DDBJ databases">
        <title>Positive selection, recombination, and allopatry shape intraspecific diversity of widespread and dominant cyanobacteria.</title>
        <authorList>
            <person name="Wei J."/>
            <person name="Shu W."/>
            <person name="Hu C."/>
        </authorList>
    </citation>
    <scope>NUCLEOTIDE SEQUENCE [LARGE SCALE GENOMIC DNA]</scope>
    <source>
        <strain evidence="2 3">DQ-A4</strain>
    </source>
</reference>
<dbReference type="PANTHER" id="PTHR43798">
    <property type="entry name" value="MONOACYLGLYCEROL LIPASE"/>
    <property type="match status" value="1"/>
</dbReference>
<name>A0ABV0JY71_9CYAN</name>
<dbReference type="PRINTS" id="PR00111">
    <property type="entry name" value="ABHYDROLASE"/>
</dbReference>
<organism evidence="2 3">
    <name type="scientific">Leptolyngbya subtilissima DQ-A4</name>
    <dbReference type="NCBI Taxonomy" id="2933933"/>
    <lineage>
        <taxon>Bacteria</taxon>
        <taxon>Bacillati</taxon>
        <taxon>Cyanobacteriota</taxon>
        <taxon>Cyanophyceae</taxon>
        <taxon>Leptolyngbyales</taxon>
        <taxon>Leptolyngbyaceae</taxon>
        <taxon>Leptolyngbya group</taxon>
        <taxon>Leptolyngbya</taxon>
    </lineage>
</organism>
<evidence type="ECO:0000259" key="1">
    <source>
        <dbReference type="Pfam" id="PF12697"/>
    </source>
</evidence>
<dbReference type="InterPro" id="IPR029058">
    <property type="entry name" value="AB_hydrolase_fold"/>
</dbReference>
<dbReference type="EMBL" id="JAMPKX010000001">
    <property type="protein sequence ID" value="MEP0945472.1"/>
    <property type="molecule type" value="Genomic_DNA"/>
</dbReference>
<evidence type="ECO:0000313" key="3">
    <source>
        <dbReference type="Proteomes" id="UP001482513"/>
    </source>
</evidence>
<dbReference type="InterPro" id="IPR050266">
    <property type="entry name" value="AB_hydrolase_sf"/>
</dbReference>
<dbReference type="SUPFAM" id="SSF53474">
    <property type="entry name" value="alpha/beta-Hydrolases"/>
    <property type="match status" value="1"/>
</dbReference>
<dbReference type="GO" id="GO:0016787">
    <property type="term" value="F:hydrolase activity"/>
    <property type="evidence" value="ECO:0007669"/>
    <property type="project" value="UniProtKB-KW"/>
</dbReference>
<dbReference type="RefSeq" id="WP_190698287.1">
    <property type="nucleotide sequence ID" value="NZ_JAMPKX010000001.1"/>
</dbReference>
<sequence>MFFSQASTSQSQLHEHSVDLGDCKIFYTQGGLKLDSAPIVLLHGWGISAVPYHEVLTLLAQHHPVIAPDLPSFARSPYSNLIPDYDGYAKFLLSFLDALNLQQVHLVGHSFGGGISIALSALAPDRIKSLILVDSTGIPTVSIPEIIPRRAIEMTAQLLLPRLRLKLVDIPRVFSHNLLFNTGNAIQALLLSLQVNLKHLLPKIEAPCLLLWSEKDLTEPISVAREMAAIIPDSRLVTVEEGWHEWGLWYPEKSTSLMLDFIHQVECTNAVTTGLA</sequence>
<proteinExistence type="predicted"/>
<dbReference type="Gene3D" id="3.40.50.1820">
    <property type="entry name" value="alpha/beta hydrolase"/>
    <property type="match status" value="1"/>
</dbReference>
<dbReference type="Pfam" id="PF12697">
    <property type="entry name" value="Abhydrolase_6"/>
    <property type="match status" value="1"/>
</dbReference>
<accession>A0ABV0JY71</accession>
<evidence type="ECO:0000313" key="2">
    <source>
        <dbReference type="EMBL" id="MEP0945472.1"/>
    </source>
</evidence>
<gene>
    <name evidence="2" type="ORF">NC992_01170</name>
</gene>
<dbReference type="PANTHER" id="PTHR43798:SF33">
    <property type="entry name" value="HYDROLASE, PUTATIVE (AFU_ORTHOLOGUE AFUA_2G14860)-RELATED"/>
    <property type="match status" value="1"/>
</dbReference>
<keyword evidence="3" id="KW-1185">Reference proteome</keyword>
<keyword evidence="2" id="KW-0378">Hydrolase</keyword>